<reference evidence="2 3" key="1">
    <citation type="submission" date="2020-02" db="EMBL/GenBank/DDBJ databases">
        <authorList>
            <person name="Ferguson B K."/>
        </authorList>
    </citation>
    <scope>NUCLEOTIDE SEQUENCE [LARGE SCALE GENOMIC DNA]</scope>
</reference>
<accession>A0A6H5GJR0</accession>
<dbReference type="Proteomes" id="UP000479000">
    <property type="component" value="Unassembled WGS sequence"/>
</dbReference>
<gene>
    <name evidence="2" type="ORF">NTEN_LOCUS7656</name>
</gene>
<keyword evidence="3" id="KW-1185">Reference proteome</keyword>
<proteinExistence type="predicted"/>
<evidence type="ECO:0000313" key="3">
    <source>
        <dbReference type="Proteomes" id="UP000479000"/>
    </source>
</evidence>
<dbReference type="EMBL" id="CADCXU010011683">
    <property type="protein sequence ID" value="CAB0001869.1"/>
    <property type="molecule type" value="Genomic_DNA"/>
</dbReference>
<evidence type="ECO:0000256" key="1">
    <source>
        <dbReference type="SAM" id="MobiDB-lite"/>
    </source>
</evidence>
<feature type="non-terminal residue" evidence="2">
    <location>
        <position position="153"/>
    </location>
</feature>
<organism evidence="2 3">
    <name type="scientific">Nesidiocoris tenuis</name>
    <dbReference type="NCBI Taxonomy" id="355587"/>
    <lineage>
        <taxon>Eukaryota</taxon>
        <taxon>Metazoa</taxon>
        <taxon>Ecdysozoa</taxon>
        <taxon>Arthropoda</taxon>
        <taxon>Hexapoda</taxon>
        <taxon>Insecta</taxon>
        <taxon>Pterygota</taxon>
        <taxon>Neoptera</taxon>
        <taxon>Paraneoptera</taxon>
        <taxon>Hemiptera</taxon>
        <taxon>Heteroptera</taxon>
        <taxon>Panheteroptera</taxon>
        <taxon>Cimicomorpha</taxon>
        <taxon>Miridae</taxon>
        <taxon>Dicyphina</taxon>
        <taxon>Nesidiocoris</taxon>
    </lineage>
</organism>
<dbReference type="AlphaFoldDB" id="A0A6H5GJR0"/>
<evidence type="ECO:0000313" key="2">
    <source>
        <dbReference type="EMBL" id="CAB0001869.1"/>
    </source>
</evidence>
<feature type="region of interest" description="Disordered" evidence="1">
    <location>
        <begin position="17"/>
        <end position="41"/>
    </location>
</feature>
<name>A0A6H5GJR0_9HEMI</name>
<protein>
    <submittedName>
        <fullName evidence="2">Uncharacterized protein</fullName>
    </submittedName>
</protein>
<sequence>MLSGIWETLDSISTCGSNNSMRDRRPSVYHKRTPTRSARNRFGTPSKLELRHGFGHIPDSVWSLFVSKSASFRIAWFGVVHQFPIAPLPYFAVLVRVDWRSAIIESRGQHQSHCESSSVEWEDYSWSAHEFSPKKKHPDVMLPPIAATLSNSY</sequence>